<sequence length="387" mass="40768">MSTGAIVTANVIGYAYPWDVLGDPGFVERVRGLGVTTVAVAAAYHTTRAATPFHPSRRLVDARGAAFYRPVRTGAWSGRLIPAEADWVDDPDPFGNATALLSDAGLEVAAWTVLTHSTRVGEANPDIVVVNCFGEPYPYALCPQSGEVREYAATLAAEALRDTASSAIVLEACGQLGIQHGGHHEKTAGAYDDRTRRLLSICCCPACRQAWTGRGLDADRVIADLRAATSHGATSQPSPDLLRTLLDVRHAATDALRAEVIRAARAAAGRSPRIILHAQPDPWETGALPGLTATAPGDVDTVVAQCWATDAASVQNAARLTETVAGRATPGAFVTVLPPTRAEEFPRHLSALRDVGVEQFHLYHLGLAGADRLPLLAEASRATAGVA</sequence>
<reference evidence="1 2" key="1">
    <citation type="submission" date="2016-12" db="EMBL/GenBank/DDBJ databases">
        <title>The draft genome sequence of Actinophytocola xinjiangensis.</title>
        <authorList>
            <person name="Wang W."/>
            <person name="Yuan L."/>
        </authorList>
    </citation>
    <scope>NUCLEOTIDE SEQUENCE [LARGE SCALE GENOMIC DNA]</scope>
    <source>
        <strain evidence="1 2">CGMCC 4.4663</strain>
    </source>
</reference>
<dbReference type="Proteomes" id="UP000185696">
    <property type="component" value="Unassembled WGS sequence"/>
</dbReference>
<dbReference type="OrthoDB" id="8576080at2"/>
<evidence type="ECO:0008006" key="3">
    <source>
        <dbReference type="Google" id="ProtNLM"/>
    </source>
</evidence>
<evidence type="ECO:0000313" key="2">
    <source>
        <dbReference type="Proteomes" id="UP000185696"/>
    </source>
</evidence>
<evidence type="ECO:0000313" key="1">
    <source>
        <dbReference type="EMBL" id="OLF07000.1"/>
    </source>
</evidence>
<organism evidence="1 2">
    <name type="scientific">Actinophytocola xinjiangensis</name>
    <dbReference type="NCBI Taxonomy" id="485602"/>
    <lineage>
        <taxon>Bacteria</taxon>
        <taxon>Bacillati</taxon>
        <taxon>Actinomycetota</taxon>
        <taxon>Actinomycetes</taxon>
        <taxon>Pseudonocardiales</taxon>
        <taxon>Pseudonocardiaceae</taxon>
    </lineage>
</organism>
<keyword evidence="2" id="KW-1185">Reference proteome</keyword>
<accession>A0A7Z0WH15</accession>
<dbReference type="EMBL" id="MSIF01000018">
    <property type="protein sequence ID" value="OLF07000.1"/>
    <property type="molecule type" value="Genomic_DNA"/>
</dbReference>
<comment type="caution">
    <text evidence="1">The sequence shown here is derived from an EMBL/GenBank/DDBJ whole genome shotgun (WGS) entry which is preliminary data.</text>
</comment>
<gene>
    <name evidence="1" type="ORF">BLA60_29535</name>
</gene>
<proteinExistence type="predicted"/>
<dbReference type="AlphaFoldDB" id="A0A7Z0WH15"/>
<name>A0A7Z0WH15_9PSEU</name>
<protein>
    <recommendedName>
        <fullName evidence="3">Alanine-rich protein</fullName>
    </recommendedName>
</protein>